<keyword evidence="3" id="KW-1185">Reference proteome</keyword>
<dbReference type="OrthoDB" id="9765580at2"/>
<dbReference type="PIRSF" id="PIRSF018688">
    <property type="entry name" value="UCP018688"/>
    <property type="match status" value="1"/>
</dbReference>
<dbReference type="RefSeq" id="WP_144683883.1">
    <property type="nucleotide sequence ID" value="NZ_VLLC01000008.1"/>
</dbReference>
<organism evidence="2 3">
    <name type="scientific">Desulfobotulus alkaliphilus</name>
    <dbReference type="NCBI Taxonomy" id="622671"/>
    <lineage>
        <taxon>Bacteria</taxon>
        <taxon>Pseudomonadati</taxon>
        <taxon>Thermodesulfobacteriota</taxon>
        <taxon>Desulfobacteria</taxon>
        <taxon>Desulfobacterales</taxon>
        <taxon>Desulfobacteraceae</taxon>
        <taxon>Desulfobotulus</taxon>
    </lineage>
</organism>
<gene>
    <name evidence="2" type="ORF">LZ24_01382</name>
</gene>
<dbReference type="Gene3D" id="3.40.630.30">
    <property type="match status" value="1"/>
</dbReference>
<evidence type="ECO:0000313" key="3">
    <source>
        <dbReference type="Proteomes" id="UP000318307"/>
    </source>
</evidence>
<dbReference type="PANTHER" id="PTHR41373:SF1">
    <property type="entry name" value="PHOSPHATIDYLGLYCEROL LYSYLTRANSFERASE C-TERMINAL DOMAIN-CONTAINING PROTEIN"/>
    <property type="match status" value="1"/>
</dbReference>
<dbReference type="EMBL" id="VLLC01000008">
    <property type="protein sequence ID" value="TWI73293.1"/>
    <property type="molecule type" value="Genomic_DNA"/>
</dbReference>
<dbReference type="Proteomes" id="UP000318307">
    <property type="component" value="Unassembled WGS sequence"/>
</dbReference>
<dbReference type="InterPro" id="IPR016732">
    <property type="entry name" value="UCP018688"/>
</dbReference>
<name>A0A562RWH3_9BACT</name>
<feature type="domain" description="Phosphatidylglycerol lysyltransferase C-terminal" evidence="1">
    <location>
        <begin position="33"/>
        <end position="299"/>
    </location>
</feature>
<sequence length="303" mass="35398">MKFRKISIQDYNELAPYFKNQKYPLCSYSLPSLLSWQTKAYHPVAAIAADSLIIAADYTQQTELRHLILPLSPERDWTPEELHSLCLESDFPAIWFVPETWLERVDQEALQHFFTVEEQSAYTDYIYAKEDLAELKGRKYAKKRNLISQFERNFSEDRMEIRPITTDDIPDCLDFLEEWCRERKCDRDPEADMACEKIAAANAIELIDHTEFRGLRLSLDGRLVAFGIGNRLTADMGVLHFEKAMGSVKGLYQYFDRECCRRLFSEDILFINKESDMDEPGLAHAKNSYYPIRKEKSFVLTLL</sequence>
<dbReference type="PANTHER" id="PTHR41373">
    <property type="entry name" value="DUF2156 DOMAIN-CONTAINING PROTEIN"/>
    <property type="match status" value="1"/>
</dbReference>
<accession>A0A562RWH3</accession>
<dbReference type="AlphaFoldDB" id="A0A562RWH3"/>
<protein>
    <recommendedName>
        <fullName evidence="1">Phosphatidylglycerol lysyltransferase C-terminal domain-containing protein</fullName>
    </recommendedName>
</protein>
<reference evidence="2 3" key="1">
    <citation type="submission" date="2019-07" db="EMBL/GenBank/DDBJ databases">
        <title>Genome sequencing of 100 strains of the haloalkaliphilic chemolithoautotrophic sulfur-oxidizing bacterium Thioalkalivibrio.</title>
        <authorList>
            <person name="Muyzer G."/>
        </authorList>
    </citation>
    <scope>NUCLEOTIDE SEQUENCE [LARGE SCALE GENOMIC DNA]</scope>
    <source>
        <strain evidence="2 3">ASO4-4</strain>
    </source>
</reference>
<dbReference type="Pfam" id="PF09924">
    <property type="entry name" value="LPG_synthase_C"/>
    <property type="match status" value="1"/>
</dbReference>
<evidence type="ECO:0000313" key="2">
    <source>
        <dbReference type="EMBL" id="TWI73293.1"/>
    </source>
</evidence>
<dbReference type="InterPro" id="IPR016181">
    <property type="entry name" value="Acyl_CoA_acyltransferase"/>
</dbReference>
<comment type="caution">
    <text evidence="2">The sequence shown here is derived from an EMBL/GenBank/DDBJ whole genome shotgun (WGS) entry which is preliminary data.</text>
</comment>
<proteinExistence type="predicted"/>
<evidence type="ECO:0000259" key="1">
    <source>
        <dbReference type="Pfam" id="PF09924"/>
    </source>
</evidence>
<dbReference type="SUPFAM" id="SSF55729">
    <property type="entry name" value="Acyl-CoA N-acyltransferases (Nat)"/>
    <property type="match status" value="2"/>
</dbReference>
<dbReference type="InterPro" id="IPR024320">
    <property type="entry name" value="LPG_synthase_C"/>
</dbReference>